<dbReference type="InterPro" id="IPR036397">
    <property type="entry name" value="RNaseH_sf"/>
</dbReference>
<dbReference type="Gene3D" id="3.10.10.10">
    <property type="entry name" value="HIV Type 1 Reverse Transcriptase, subunit A, domain 1"/>
    <property type="match status" value="1"/>
</dbReference>
<evidence type="ECO:0000259" key="1">
    <source>
        <dbReference type="Pfam" id="PF24626"/>
    </source>
</evidence>
<dbReference type="Gene3D" id="3.30.420.10">
    <property type="entry name" value="Ribonuclease H-like superfamily/Ribonuclease H"/>
    <property type="match status" value="1"/>
</dbReference>
<dbReference type="Pfam" id="PF24626">
    <property type="entry name" value="SH3_Tf2-1"/>
    <property type="match status" value="1"/>
</dbReference>
<dbReference type="EMBL" id="QGNW01000240">
    <property type="protein sequence ID" value="RVW82436.1"/>
    <property type="molecule type" value="Genomic_DNA"/>
</dbReference>
<protein>
    <recommendedName>
        <fullName evidence="1">Tf2-1-like SH3-like domain-containing protein</fullName>
    </recommendedName>
</protein>
<sequence length="433" mass="48725">MSPCVVPALLTPKKDGSWRMCVDNRAINKITVMGKDGIQVDETKVKAIRDDQLLKLCDTYAVDEDFGGIWAQCNNKEFVIDFLVQDGFLFRDKPKQWGAALPQIEFAFNSMPNNSTKKTPFEVVYASVPRHIVDLIRLPLSHDVNPNVEDRQRCLKLFNEGDLEWSSRKNRFHIGTYNKLKDKKIGSFRILQKIGDNAYKIDFPIDMNISNTFSVADIFEYCPLDEFSLQLQNSRASFLQVEGIDVAHNHHYVVFNVQNQRDVLFSISNDRYVLVEELPDNWRDAPDICSFRSLTAPLFFLRGVVLVLWDLNSISTPGEQVHILACLSSSKQETQIITPFKVAAMMSKNGIGQSTKKQSGETEDETNSMLGKVEANPDGEDTYHNGNFNANVSGGVARNIVDCCSLSNGDIVICEAALCLSINFSSLLISEMR</sequence>
<dbReference type="AlphaFoldDB" id="A0A438HDA0"/>
<feature type="domain" description="Tf2-1-like SH3-like" evidence="1">
    <location>
        <begin position="162"/>
        <end position="221"/>
    </location>
</feature>
<dbReference type="PANTHER" id="PTHR36034:SF2">
    <property type="entry name" value="EXPRESSED PROTEIN"/>
    <property type="match status" value="1"/>
</dbReference>
<dbReference type="GO" id="GO:0003676">
    <property type="term" value="F:nucleic acid binding"/>
    <property type="evidence" value="ECO:0007669"/>
    <property type="project" value="InterPro"/>
</dbReference>
<dbReference type="PANTHER" id="PTHR36034">
    <property type="entry name" value="EXPRESSED PROTEIN"/>
    <property type="match status" value="1"/>
</dbReference>
<evidence type="ECO:0000313" key="3">
    <source>
        <dbReference type="Proteomes" id="UP000288805"/>
    </source>
</evidence>
<dbReference type="InterPro" id="IPR056924">
    <property type="entry name" value="SH3_Tf2-1"/>
</dbReference>
<dbReference type="Proteomes" id="UP000288805">
    <property type="component" value="Unassembled WGS sequence"/>
</dbReference>
<gene>
    <name evidence="2" type="ORF">CK203_048984</name>
</gene>
<dbReference type="SUPFAM" id="SSF56672">
    <property type="entry name" value="DNA/RNA polymerases"/>
    <property type="match status" value="1"/>
</dbReference>
<organism evidence="2 3">
    <name type="scientific">Vitis vinifera</name>
    <name type="common">Grape</name>
    <dbReference type="NCBI Taxonomy" id="29760"/>
    <lineage>
        <taxon>Eukaryota</taxon>
        <taxon>Viridiplantae</taxon>
        <taxon>Streptophyta</taxon>
        <taxon>Embryophyta</taxon>
        <taxon>Tracheophyta</taxon>
        <taxon>Spermatophyta</taxon>
        <taxon>Magnoliopsida</taxon>
        <taxon>eudicotyledons</taxon>
        <taxon>Gunneridae</taxon>
        <taxon>Pentapetalae</taxon>
        <taxon>rosids</taxon>
        <taxon>Vitales</taxon>
        <taxon>Vitaceae</taxon>
        <taxon>Viteae</taxon>
        <taxon>Vitis</taxon>
    </lineage>
</organism>
<evidence type="ECO:0000313" key="2">
    <source>
        <dbReference type="EMBL" id="RVW82436.1"/>
    </source>
</evidence>
<reference evidence="2 3" key="1">
    <citation type="journal article" date="2018" name="PLoS Genet.">
        <title>Population sequencing reveals clonal diversity and ancestral inbreeding in the grapevine cultivar Chardonnay.</title>
        <authorList>
            <person name="Roach M.J."/>
            <person name="Johnson D.L."/>
            <person name="Bohlmann J."/>
            <person name="van Vuuren H.J."/>
            <person name="Jones S.J."/>
            <person name="Pretorius I.S."/>
            <person name="Schmidt S.A."/>
            <person name="Borneman A.R."/>
        </authorList>
    </citation>
    <scope>NUCLEOTIDE SEQUENCE [LARGE SCALE GENOMIC DNA]</scope>
    <source>
        <strain evidence="3">cv. Chardonnay</strain>
        <tissue evidence="2">Leaf</tissue>
    </source>
</reference>
<dbReference type="InterPro" id="IPR043502">
    <property type="entry name" value="DNA/RNA_pol_sf"/>
</dbReference>
<name>A0A438HDA0_VITVI</name>
<accession>A0A438HDA0</accession>
<proteinExistence type="predicted"/>
<comment type="caution">
    <text evidence="2">The sequence shown here is derived from an EMBL/GenBank/DDBJ whole genome shotgun (WGS) entry which is preliminary data.</text>
</comment>